<dbReference type="AlphaFoldDB" id="J1GVW1"/>
<evidence type="ECO:0000313" key="2">
    <source>
        <dbReference type="EMBL" id="EJF37048.1"/>
    </source>
</evidence>
<dbReference type="PANTHER" id="PTHR18964:SF149">
    <property type="entry name" value="BIFUNCTIONAL UDP-N-ACETYLGLUCOSAMINE 2-EPIMERASE_N-ACETYLMANNOSAMINE KINASE"/>
    <property type="match status" value="1"/>
</dbReference>
<dbReference type="InterPro" id="IPR036388">
    <property type="entry name" value="WH-like_DNA-bd_sf"/>
</dbReference>
<protein>
    <submittedName>
        <fullName evidence="2">ROK family protein</fullName>
    </submittedName>
</protein>
<dbReference type="EMBL" id="AKFS01000283">
    <property type="protein sequence ID" value="EJF37048.1"/>
    <property type="molecule type" value="Genomic_DNA"/>
</dbReference>
<dbReference type="RefSeq" id="WP_005872273.1">
    <property type="nucleotide sequence ID" value="NZ_AKFS01000283.1"/>
</dbReference>
<evidence type="ECO:0000313" key="3">
    <source>
        <dbReference type="Proteomes" id="UP000004578"/>
    </source>
</evidence>
<dbReference type="Pfam" id="PF00480">
    <property type="entry name" value="ROK"/>
    <property type="match status" value="1"/>
</dbReference>
<gene>
    <name evidence="2" type="ORF">HMPREF1317_1932</name>
</gene>
<organism evidence="2 3">
    <name type="scientific">Schaalia georgiae F0490</name>
    <dbReference type="NCBI Taxonomy" id="1125717"/>
    <lineage>
        <taxon>Bacteria</taxon>
        <taxon>Bacillati</taxon>
        <taxon>Actinomycetota</taxon>
        <taxon>Actinomycetes</taxon>
        <taxon>Actinomycetales</taxon>
        <taxon>Actinomycetaceae</taxon>
        <taxon>Schaalia</taxon>
    </lineage>
</organism>
<comment type="similarity">
    <text evidence="1">Belongs to the ROK (NagC/XylR) family.</text>
</comment>
<reference evidence="2 3" key="1">
    <citation type="submission" date="2012-05" db="EMBL/GenBank/DDBJ databases">
        <authorList>
            <person name="Harkins D.M."/>
            <person name="Madupu R."/>
            <person name="Durkin A.S."/>
            <person name="Torralba M."/>
            <person name="Methe B."/>
            <person name="Sutton G.G."/>
            <person name="Nelson K.E."/>
        </authorList>
    </citation>
    <scope>NUCLEOTIDE SEQUENCE [LARGE SCALE GENOMIC DNA]</scope>
    <source>
        <strain evidence="2 3">F0490</strain>
    </source>
</reference>
<sequence>MARRHSTADRLRWALAADVCSLARRTPGITRAQVARELGISTGTATDLITRMRASAILTEAAPVPHGRGRPTSALAPHPRGPLVLAVEITATGWRLAGAGIDGRLNHVARAPHNGRGPADVLPPIRRAIAAQTKARAGRVRAVSVTAAATVRDGAVVQSSVLDWKRVDLTPLRMPRTTLHVSNDATCAALAESRRGASRGSRAALHLAVLAGVGGGLVLEGAPVLGATGLAMEVGHLPFGDPEAVCDCGARGCWDTVLGTKPLAERLRTSDDSSAVEAAIARQDPAHRTAVAAAAASLGRGLAGLINTTDPDIVTLGGIAPALLTHSRAAFEDSLAKGLMRCLRDDRPRIAASGLGDDGALMGAVEIALDEVASPLGLAEWASDRALGHSPSA</sequence>
<accession>J1GVW1</accession>
<keyword evidence="3" id="KW-1185">Reference proteome</keyword>
<dbReference type="PANTHER" id="PTHR18964">
    <property type="entry name" value="ROK (REPRESSOR, ORF, KINASE) FAMILY"/>
    <property type="match status" value="1"/>
</dbReference>
<dbReference type="Gene3D" id="1.10.10.10">
    <property type="entry name" value="Winged helix-like DNA-binding domain superfamily/Winged helix DNA-binding domain"/>
    <property type="match status" value="1"/>
</dbReference>
<dbReference type="SUPFAM" id="SSF53067">
    <property type="entry name" value="Actin-like ATPase domain"/>
    <property type="match status" value="2"/>
</dbReference>
<dbReference type="Gene3D" id="3.30.420.40">
    <property type="match status" value="2"/>
</dbReference>
<dbReference type="Proteomes" id="UP000004578">
    <property type="component" value="Unassembled WGS sequence"/>
</dbReference>
<evidence type="ECO:0000256" key="1">
    <source>
        <dbReference type="ARBA" id="ARBA00006479"/>
    </source>
</evidence>
<comment type="caution">
    <text evidence="2">The sequence shown here is derived from an EMBL/GenBank/DDBJ whole genome shotgun (WGS) entry which is preliminary data.</text>
</comment>
<name>J1GVW1_9ACTO</name>
<proteinExistence type="inferred from homology"/>
<dbReference type="OrthoDB" id="9810372at2"/>
<dbReference type="PATRIC" id="fig|1125717.3.peg.1770"/>
<dbReference type="InterPro" id="IPR000600">
    <property type="entry name" value="ROK"/>
</dbReference>
<dbReference type="InterPro" id="IPR043129">
    <property type="entry name" value="ATPase_NBD"/>
</dbReference>